<dbReference type="PROSITE" id="PS51257">
    <property type="entry name" value="PROKAR_LIPOPROTEIN"/>
    <property type="match status" value="1"/>
</dbReference>
<dbReference type="Proteomes" id="UP000252015">
    <property type="component" value="Unassembled WGS sequence"/>
</dbReference>
<feature type="signal peptide" evidence="1">
    <location>
        <begin position="1"/>
        <end position="20"/>
    </location>
</feature>
<feature type="chain" id="PRO_5039339934" evidence="1">
    <location>
        <begin position="21"/>
        <end position="235"/>
    </location>
</feature>
<protein>
    <submittedName>
        <fullName evidence="2">Uncharacterized protein</fullName>
    </submittedName>
</protein>
<proteinExistence type="predicted"/>
<keyword evidence="1" id="KW-0732">Signal</keyword>
<name>A0A375YVT7_MYCSH</name>
<evidence type="ECO:0000256" key="1">
    <source>
        <dbReference type="SAM" id="SignalP"/>
    </source>
</evidence>
<organism evidence="2 3">
    <name type="scientific">Mycobacterium shimoidei</name>
    <dbReference type="NCBI Taxonomy" id="29313"/>
    <lineage>
        <taxon>Bacteria</taxon>
        <taxon>Bacillati</taxon>
        <taxon>Actinomycetota</taxon>
        <taxon>Actinomycetes</taxon>
        <taxon>Mycobacteriales</taxon>
        <taxon>Mycobacteriaceae</taxon>
        <taxon>Mycobacterium</taxon>
    </lineage>
</organism>
<keyword evidence="3" id="KW-1185">Reference proteome</keyword>
<accession>A0A375YVT7</accession>
<sequence>MRRTSALLSVLACVISAAVGCGGKSAPGAVSTSTADVVPATTTIPAAAWADRNRLPLAETQHWPSLDTVARPLSDGTSRIYQLCQTAPADQERWQGDDAARARVDNGAQGWSLQQQIIHYPGDTWTMGQAADALFTALENALSHCATTAPGAQVTITSPASRCEDIARGRCVRLAATIEIPDKQTSAHVYLSSPGSSVSELSLWSSGASHVAWSAPSDREVFAAMNPQLCTVWEC</sequence>
<evidence type="ECO:0000313" key="2">
    <source>
        <dbReference type="EMBL" id="SRX92942.1"/>
    </source>
</evidence>
<dbReference type="AlphaFoldDB" id="A0A375YVT7"/>
<reference evidence="2 3" key="1">
    <citation type="submission" date="2018-05" db="EMBL/GenBank/DDBJ databases">
        <authorList>
            <consortium name="IHU Genomes"/>
        </authorList>
    </citation>
    <scope>NUCLEOTIDE SEQUENCE [LARGE SCALE GENOMIC DNA]</scope>
    <source>
        <strain evidence="2 3">P7336</strain>
    </source>
</reference>
<gene>
    <name evidence="2" type="ORF">MSP7336_01171</name>
</gene>
<dbReference type="EMBL" id="UEGW01000001">
    <property type="protein sequence ID" value="SRX92942.1"/>
    <property type="molecule type" value="Genomic_DNA"/>
</dbReference>
<dbReference type="RefSeq" id="WP_113963258.1">
    <property type="nucleotide sequence ID" value="NZ_UEGW01000001.1"/>
</dbReference>
<evidence type="ECO:0000313" key="3">
    <source>
        <dbReference type="Proteomes" id="UP000252015"/>
    </source>
</evidence>